<accession>A0A4Z0Y2K1</accession>
<dbReference type="AlphaFoldDB" id="A0A4Z0Y2K1"/>
<dbReference type="Gene3D" id="3.60.40.10">
    <property type="entry name" value="PPM-type phosphatase domain"/>
    <property type="match status" value="1"/>
</dbReference>
<dbReference type="Pfam" id="PF07228">
    <property type="entry name" value="SpoIIE"/>
    <property type="match status" value="1"/>
</dbReference>
<dbReference type="GO" id="GO:0016791">
    <property type="term" value="F:phosphatase activity"/>
    <property type="evidence" value="ECO:0007669"/>
    <property type="project" value="TreeGrafter"/>
</dbReference>
<feature type="domain" description="PPM-type phosphatase" evidence="2">
    <location>
        <begin position="4"/>
        <end position="220"/>
    </location>
</feature>
<sequence length="392" mass="42620">MKMHIDAAYRSLNKYGEELCGDKVQIRRTKDAIIAVLADGLGSGVKANILSTLTSSILSTMLEEGAALVEAVETVAKTLPVCNERKLAYSTFSVIKITDSGKASLVEFDNPPCIFVRGGKVVSLQDCSEVMECAGKNVTVSRFSVQPGDLISLVSDGVIYAGVGQALNFGWNWDNVSTWLARTSQKETSAPRLAVSLSEAVNEFYLGKPGDDSTGLILKIEPRSVLNLLSGPPVRKEDDGRMVHDFMTTPGKRIVCGGTSANIVARVLNRKVETTVNYTDPDIPPTGRIEGIDLVTEGVLTLTRVVEILRNYISKEPDSYYFRRLDEPNGAAMLAKMLLEDCTDLTVYIGKAVNPAHQNPGLPADLSIKVKLIEELCGLVQQLGKNVEKNYY</sequence>
<evidence type="ECO:0000313" key="4">
    <source>
        <dbReference type="Proteomes" id="UP000297714"/>
    </source>
</evidence>
<dbReference type="InterPro" id="IPR001932">
    <property type="entry name" value="PPM-type_phosphatase-like_dom"/>
</dbReference>
<dbReference type="OrthoDB" id="1090916at2"/>
<reference evidence="3 4" key="1">
    <citation type="submission" date="2019-04" db="EMBL/GenBank/DDBJ databases">
        <authorList>
            <person name="Poehlein A."/>
            <person name="Bengelsdorf F.R."/>
            <person name="Duerre P."/>
            <person name="Daniel R."/>
        </authorList>
    </citation>
    <scope>NUCLEOTIDE SEQUENCE [LARGE SCALE GENOMIC DNA]</scope>
    <source>
        <strain evidence="3 4">BS-1</strain>
    </source>
</reference>
<evidence type="ECO:0000259" key="2">
    <source>
        <dbReference type="SMART" id="SM00331"/>
    </source>
</evidence>
<dbReference type="SMART" id="SM00331">
    <property type="entry name" value="PP2C_SIG"/>
    <property type="match status" value="1"/>
</dbReference>
<organism evidence="3 4">
    <name type="scientific">Caproiciproducens galactitolivorans</name>
    <dbReference type="NCBI Taxonomy" id="642589"/>
    <lineage>
        <taxon>Bacteria</taxon>
        <taxon>Bacillati</taxon>
        <taxon>Bacillota</taxon>
        <taxon>Clostridia</taxon>
        <taxon>Eubacteriales</taxon>
        <taxon>Acutalibacteraceae</taxon>
        <taxon>Caproiciproducens</taxon>
    </lineage>
</organism>
<evidence type="ECO:0000313" key="3">
    <source>
        <dbReference type="EMBL" id="TGJ77944.1"/>
    </source>
</evidence>
<gene>
    <name evidence="3" type="ORF">CAGA_03540</name>
</gene>
<dbReference type="RefSeq" id="WP_135657061.1">
    <property type="nucleotide sequence ID" value="NZ_JAJUFJ010000001.1"/>
</dbReference>
<dbReference type="InterPro" id="IPR052016">
    <property type="entry name" value="Bact_Sigma-Reg"/>
</dbReference>
<comment type="caution">
    <text evidence="3">The sequence shown here is derived from an EMBL/GenBank/DDBJ whole genome shotgun (WGS) entry which is preliminary data.</text>
</comment>
<dbReference type="PANTHER" id="PTHR43156:SF2">
    <property type="entry name" value="STAGE II SPORULATION PROTEIN E"/>
    <property type="match status" value="1"/>
</dbReference>
<dbReference type="PANTHER" id="PTHR43156">
    <property type="entry name" value="STAGE II SPORULATION PROTEIN E-RELATED"/>
    <property type="match status" value="1"/>
</dbReference>
<dbReference type="EMBL" id="SRMQ01000001">
    <property type="protein sequence ID" value="TGJ77944.1"/>
    <property type="molecule type" value="Genomic_DNA"/>
</dbReference>
<dbReference type="SUPFAM" id="SSF81606">
    <property type="entry name" value="PP2C-like"/>
    <property type="match status" value="1"/>
</dbReference>
<dbReference type="Proteomes" id="UP000297714">
    <property type="component" value="Unassembled WGS sequence"/>
</dbReference>
<keyword evidence="4" id="KW-1185">Reference proteome</keyword>
<evidence type="ECO:0000256" key="1">
    <source>
        <dbReference type="ARBA" id="ARBA00022801"/>
    </source>
</evidence>
<dbReference type="InterPro" id="IPR036457">
    <property type="entry name" value="PPM-type-like_dom_sf"/>
</dbReference>
<protein>
    <submittedName>
        <fullName evidence="3">Stage II sporulation protein SpoIIE</fullName>
    </submittedName>
</protein>
<proteinExistence type="predicted"/>
<name>A0A4Z0Y2K1_9FIRM</name>
<keyword evidence="1" id="KW-0378">Hydrolase</keyword>